<gene>
    <name evidence="2" type="ORF">BpHYR1_054330</name>
</gene>
<evidence type="ECO:0000313" key="3">
    <source>
        <dbReference type="Proteomes" id="UP000276133"/>
    </source>
</evidence>
<dbReference type="EMBL" id="REGN01002084">
    <property type="protein sequence ID" value="RNA30482.1"/>
    <property type="molecule type" value="Genomic_DNA"/>
</dbReference>
<comment type="caution">
    <text evidence="2">The sequence shown here is derived from an EMBL/GenBank/DDBJ whole genome shotgun (WGS) entry which is preliminary data.</text>
</comment>
<keyword evidence="3" id="KW-1185">Reference proteome</keyword>
<dbReference type="InterPro" id="IPR005162">
    <property type="entry name" value="Retrotrans_gag_dom"/>
</dbReference>
<dbReference type="AlphaFoldDB" id="A0A3M7S3Z1"/>
<organism evidence="2 3">
    <name type="scientific">Brachionus plicatilis</name>
    <name type="common">Marine rotifer</name>
    <name type="synonym">Brachionus muelleri</name>
    <dbReference type="NCBI Taxonomy" id="10195"/>
    <lineage>
        <taxon>Eukaryota</taxon>
        <taxon>Metazoa</taxon>
        <taxon>Spiralia</taxon>
        <taxon>Gnathifera</taxon>
        <taxon>Rotifera</taxon>
        <taxon>Eurotatoria</taxon>
        <taxon>Monogononta</taxon>
        <taxon>Pseudotrocha</taxon>
        <taxon>Ploima</taxon>
        <taxon>Brachionidae</taxon>
        <taxon>Brachionus</taxon>
    </lineage>
</organism>
<accession>A0A3M7S3Z1</accession>
<reference evidence="2 3" key="1">
    <citation type="journal article" date="2018" name="Sci. Rep.">
        <title>Genomic signatures of local adaptation to the degree of environmental predictability in rotifers.</title>
        <authorList>
            <person name="Franch-Gras L."/>
            <person name="Hahn C."/>
            <person name="Garcia-Roger E.M."/>
            <person name="Carmona M.J."/>
            <person name="Serra M."/>
            <person name="Gomez A."/>
        </authorList>
    </citation>
    <scope>NUCLEOTIDE SEQUENCE [LARGE SCALE GENOMIC DNA]</scope>
    <source>
        <strain evidence="2">HYR1</strain>
    </source>
</reference>
<evidence type="ECO:0000313" key="2">
    <source>
        <dbReference type="EMBL" id="RNA30482.1"/>
    </source>
</evidence>
<dbReference type="Pfam" id="PF03732">
    <property type="entry name" value="Retrotrans_gag"/>
    <property type="match status" value="1"/>
</dbReference>
<feature type="domain" description="Retrotransposon gag" evidence="1">
    <location>
        <begin position="46"/>
        <end position="128"/>
    </location>
</feature>
<protein>
    <recommendedName>
        <fullName evidence="1">Retrotransposon gag domain-containing protein</fullName>
    </recommendedName>
</protein>
<sequence length="153" mass="18614">MPIFRLFLHYFFTKDYLIFVDNQKIHQTNLSFFEKSDQYEFIKINTFFRGNDLQLVRNLKKKKENLTWVELKSHLLAIYKPDNVQRTLRSELKAIKLDVNYEENVLKFKQIINKIEKIDEFEFVWMFFDAVDPRLRAELESKNVKTLDDPLNL</sequence>
<dbReference type="Proteomes" id="UP000276133">
    <property type="component" value="Unassembled WGS sequence"/>
</dbReference>
<name>A0A3M7S3Z1_BRAPC</name>
<proteinExistence type="predicted"/>
<evidence type="ECO:0000259" key="1">
    <source>
        <dbReference type="Pfam" id="PF03732"/>
    </source>
</evidence>